<feature type="domain" description="Mur ligase C-terminal" evidence="11">
    <location>
        <begin position="335"/>
        <end position="459"/>
    </location>
</feature>
<dbReference type="AlphaFoldDB" id="A0A0B5AKB9"/>
<dbReference type="GO" id="GO:0071555">
    <property type="term" value="P:cell wall organization"/>
    <property type="evidence" value="ECO:0007669"/>
    <property type="project" value="UniProtKB-KW"/>
</dbReference>
<evidence type="ECO:0000259" key="11">
    <source>
        <dbReference type="Pfam" id="PF02875"/>
    </source>
</evidence>
<evidence type="ECO:0000256" key="3">
    <source>
        <dbReference type="ARBA" id="ARBA00022618"/>
    </source>
</evidence>
<dbReference type="InterPro" id="IPR036615">
    <property type="entry name" value="Mur_ligase_C_dom_sf"/>
</dbReference>
<dbReference type="STRING" id="1508404.JMA_14530"/>
<dbReference type="Gene3D" id="3.90.190.20">
    <property type="entry name" value="Mur ligase, C-terminal domain"/>
    <property type="match status" value="1"/>
</dbReference>
<dbReference type="NCBIfam" id="TIGR01085">
    <property type="entry name" value="murE"/>
    <property type="match status" value="1"/>
</dbReference>
<sequence>MKTNECIQNLSYIKQIGSLPAEITALEIDSRAVTEGAAFICQKGYTVDGHDYAGQAVKQGARLIITEKELDLPADEAAQLIVKNSSRALAVLADTFYGSPSERMSVFGVTGTNGKTSVSNLIHELIRKLNGRSALSGTIGFDLDGDLRQSANTTSDLLTTQRMIRTAEAEGINNMIFEVSSHGLVEGRLWGIDFDVAVFTNLSHDHLDYHHTMEHYGYAKGLLFAQLGQDLTKKKAAVLNLDDEWFDRYAQMTPHEVISYSMERPADFYAEDIQYMADRTYYKLISPEGEFELETQLLGTFNVSNTLAAIAALYARGYKVSDLVEALKDIAPVSGRMQLVPTSAPLSIYIDYAHTPDAIEKAIRSVMPFKKNRILFLIGTGGNRDKSKRPAMAQMASLADYVVLTTDDPRYESYDSITTDLEKGMLHEDYACIGDRAAAVRHLMQQAEPDDIIIFAGKGHEDYQIIENTKYPHSDSEIALEVISERF</sequence>
<dbReference type="Pfam" id="PF08245">
    <property type="entry name" value="Mur_ligase_M"/>
    <property type="match status" value="1"/>
</dbReference>
<dbReference type="PANTHER" id="PTHR23135">
    <property type="entry name" value="MUR LIGASE FAMILY MEMBER"/>
    <property type="match status" value="1"/>
</dbReference>
<proteinExistence type="inferred from homology"/>
<dbReference type="Gene3D" id="3.40.1190.10">
    <property type="entry name" value="Mur-like, catalytic domain"/>
    <property type="match status" value="1"/>
</dbReference>
<dbReference type="Pfam" id="PF02875">
    <property type="entry name" value="Mur_ligase_C"/>
    <property type="match status" value="1"/>
</dbReference>
<dbReference type="UniPathway" id="UPA00219"/>
<dbReference type="SUPFAM" id="SSF53244">
    <property type="entry name" value="MurD-like peptide ligases, peptide-binding domain"/>
    <property type="match status" value="1"/>
</dbReference>
<comment type="pathway">
    <text evidence="1 8 9">Cell wall biogenesis; peptidoglycan biosynthesis.</text>
</comment>
<feature type="binding site" evidence="8">
    <location>
        <position position="180"/>
    </location>
    <ligand>
        <name>UDP-N-acetyl-alpha-D-muramoyl-L-alanyl-D-glutamate</name>
        <dbReference type="ChEBI" id="CHEBI:83900"/>
    </ligand>
</feature>
<keyword evidence="8" id="KW-0547">Nucleotide-binding</keyword>
<evidence type="ECO:0000256" key="2">
    <source>
        <dbReference type="ARBA" id="ARBA00005898"/>
    </source>
</evidence>
<protein>
    <recommendedName>
        <fullName evidence="8">UDP-N-acetylmuramyl-tripeptide synthetase</fullName>
        <ecNumber evidence="8">6.3.2.-</ecNumber>
    </recommendedName>
    <alternativeName>
        <fullName evidence="8">UDP-MurNAc-tripeptide synthetase</fullName>
    </alternativeName>
</protein>
<feature type="binding site" evidence="8">
    <location>
        <begin position="111"/>
        <end position="117"/>
    </location>
    <ligand>
        <name>ATP</name>
        <dbReference type="ChEBI" id="CHEBI:30616"/>
    </ligand>
</feature>
<evidence type="ECO:0000256" key="1">
    <source>
        <dbReference type="ARBA" id="ARBA00004752"/>
    </source>
</evidence>
<keyword evidence="14" id="KW-1185">Reference proteome</keyword>
<comment type="similarity">
    <text evidence="2 8">Belongs to the MurCDEF family. MurE subfamily.</text>
</comment>
<feature type="domain" description="Mur ligase N-terminal catalytic" evidence="10">
    <location>
        <begin position="22"/>
        <end position="97"/>
    </location>
</feature>
<dbReference type="SUPFAM" id="SSF63418">
    <property type="entry name" value="MurE/MurF N-terminal domain"/>
    <property type="match status" value="1"/>
</dbReference>
<feature type="modified residue" description="N6-carboxylysine" evidence="8">
    <location>
        <position position="220"/>
    </location>
</feature>
<dbReference type="OrthoDB" id="9800958at2"/>
<dbReference type="InterPro" id="IPR004101">
    <property type="entry name" value="Mur_ligase_C"/>
</dbReference>
<dbReference type="Gene3D" id="3.40.1390.10">
    <property type="entry name" value="MurE/MurF, N-terminal domain"/>
    <property type="match status" value="1"/>
</dbReference>
<comment type="PTM">
    <text evidence="8">Carboxylation is probably crucial for Mg(2+) binding and, consequently, for the gamma-phosphate positioning of ATP.</text>
</comment>
<gene>
    <name evidence="8" type="primary">murE</name>
    <name evidence="13" type="ORF">JMA_14530</name>
</gene>
<evidence type="ECO:0000256" key="8">
    <source>
        <dbReference type="HAMAP-Rule" id="MF_00208"/>
    </source>
</evidence>
<dbReference type="Pfam" id="PF01225">
    <property type="entry name" value="Mur_ligase"/>
    <property type="match status" value="1"/>
</dbReference>
<evidence type="ECO:0000256" key="4">
    <source>
        <dbReference type="ARBA" id="ARBA00022960"/>
    </source>
</evidence>
<keyword evidence="8" id="KW-0963">Cytoplasm</keyword>
<evidence type="ECO:0000256" key="5">
    <source>
        <dbReference type="ARBA" id="ARBA00022984"/>
    </source>
</evidence>
<reference evidence="13 14" key="1">
    <citation type="submission" date="2014-08" db="EMBL/GenBank/DDBJ databases">
        <title>Complete genome of a marine bacteria Jeotgalibacillus malaysiensis.</title>
        <authorList>
            <person name="Yaakop A.S."/>
            <person name="Chan K.-G."/>
            <person name="Goh K.M."/>
        </authorList>
    </citation>
    <scope>NUCLEOTIDE SEQUENCE [LARGE SCALE GENOMIC DNA]</scope>
    <source>
        <strain evidence="13 14">D5</strain>
    </source>
</reference>
<dbReference type="GO" id="GO:0051301">
    <property type="term" value="P:cell division"/>
    <property type="evidence" value="ECO:0007669"/>
    <property type="project" value="UniProtKB-KW"/>
</dbReference>
<dbReference type="GO" id="GO:0005524">
    <property type="term" value="F:ATP binding"/>
    <property type="evidence" value="ECO:0007669"/>
    <property type="project" value="UniProtKB-UniRule"/>
</dbReference>
<dbReference type="KEGG" id="jeo:JMA_14530"/>
<dbReference type="EMBL" id="CP009416">
    <property type="protein sequence ID" value="AJD90770.1"/>
    <property type="molecule type" value="Genomic_DNA"/>
</dbReference>
<dbReference type="NCBIfam" id="NF001126">
    <property type="entry name" value="PRK00139.1-4"/>
    <property type="match status" value="1"/>
</dbReference>
<comment type="subcellular location">
    <subcellularLocation>
        <location evidence="8 9">Cytoplasm</location>
    </subcellularLocation>
</comment>
<feature type="binding site" evidence="8">
    <location>
        <begin position="153"/>
        <end position="154"/>
    </location>
    <ligand>
        <name>UDP-N-acetyl-alpha-D-muramoyl-L-alanyl-D-glutamate</name>
        <dbReference type="ChEBI" id="CHEBI:83900"/>
    </ligand>
</feature>
<feature type="binding site" evidence="8">
    <location>
        <position position="188"/>
    </location>
    <ligand>
        <name>UDP-N-acetyl-alpha-D-muramoyl-L-alanyl-D-glutamate</name>
        <dbReference type="ChEBI" id="CHEBI:83900"/>
    </ligand>
</feature>
<evidence type="ECO:0000259" key="12">
    <source>
        <dbReference type="Pfam" id="PF08245"/>
    </source>
</evidence>
<dbReference type="Proteomes" id="UP000031449">
    <property type="component" value="Chromosome"/>
</dbReference>
<dbReference type="InterPro" id="IPR013221">
    <property type="entry name" value="Mur_ligase_cen"/>
</dbReference>
<keyword evidence="8" id="KW-0460">Magnesium</keyword>
<feature type="binding site" evidence="8">
    <location>
        <position position="152"/>
    </location>
    <ligand>
        <name>UDP-N-acetyl-alpha-D-muramoyl-L-alanyl-D-glutamate</name>
        <dbReference type="ChEBI" id="CHEBI:83900"/>
    </ligand>
</feature>
<keyword evidence="8 13" id="KW-0436">Ligase</keyword>
<comment type="caution">
    <text evidence="8">Lacks conserved residue(s) required for the propagation of feature annotation.</text>
</comment>
<dbReference type="SUPFAM" id="SSF53623">
    <property type="entry name" value="MurD-like peptide ligases, catalytic domain"/>
    <property type="match status" value="1"/>
</dbReference>
<evidence type="ECO:0000256" key="7">
    <source>
        <dbReference type="ARBA" id="ARBA00023316"/>
    </source>
</evidence>
<dbReference type="PANTHER" id="PTHR23135:SF4">
    <property type="entry name" value="UDP-N-ACETYLMURAMOYL-L-ALANYL-D-GLUTAMATE--2,6-DIAMINOPIMELATE LIGASE MURE HOMOLOG, CHLOROPLASTIC"/>
    <property type="match status" value="1"/>
</dbReference>
<keyword evidence="6 8" id="KW-0131">Cell cycle</keyword>
<dbReference type="HAMAP" id="MF_00208">
    <property type="entry name" value="MurE"/>
    <property type="match status" value="1"/>
</dbReference>
<dbReference type="InterPro" id="IPR005761">
    <property type="entry name" value="UDP-N-AcMur-Glu-dNH2Pim_ligase"/>
</dbReference>
<dbReference type="GO" id="GO:0016881">
    <property type="term" value="F:acid-amino acid ligase activity"/>
    <property type="evidence" value="ECO:0007669"/>
    <property type="project" value="UniProtKB-UniRule"/>
</dbReference>
<name>A0A0B5AKB9_9BACL</name>
<keyword evidence="7 8" id="KW-0961">Cell wall biogenesis/degradation</keyword>
<dbReference type="GO" id="GO:0005737">
    <property type="term" value="C:cytoplasm"/>
    <property type="evidence" value="ECO:0007669"/>
    <property type="project" value="UniProtKB-SubCell"/>
</dbReference>
<dbReference type="GO" id="GO:0000287">
    <property type="term" value="F:magnesium ion binding"/>
    <property type="evidence" value="ECO:0007669"/>
    <property type="project" value="UniProtKB-UniRule"/>
</dbReference>
<keyword evidence="3 8" id="KW-0132">Cell division</keyword>
<dbReference type="HOGENOM" id="CLU_022291_0_1_9"/>
<accession>A0A0B5AKB9</accession>
<dbReference type="InterPro" id="IPR036565">
    <property type="entry name" value="Mur-like_cat_sf"/>
</dbReference>
<evidence type="ECO:0000256" key="6">
    <source>
        <dbReference type="ARBA" id="ARBA00023306"/>
    </source>
</evidence>
<feature type="binding site" evidence="8">
    <location>
        <position position="30"/>
    </location>
    <ligand>
        <name>UDP-N-acetyl-alpha-D-muramoyl-L-alanyl-D-glutamate</name>
        <dbReference type="ChEBI" id="CHEBI:83900"/>
    </ligand>
</feature>
<dbReference type="GO" id="GO:0008360">
    <property type="term" value="P:regulation of cell shape"/>
    <property type="evidence" value="ECO:0007669"/>
    <property type="project" value="UniProtKB-KW"/>
</dbReference>
<keyword evidence="5 8" id="KW-0573">Peptidoglycan synthesis</keyword>
<comment type="cofactor">
    <cofactor evidence="8">
        <name>Mg(2+)</name>
        <dbReference type="ChEBI" id="CHEBI:18420"/>
    </cofactor>
</comment>
<evidence type="ECO:0000313" key="14">
    <source>
        <dbReference type="Proteomes" id="UP000031449"/>
    </source>
</evidence>
<evidence type="ECO:0000313" key="13">
    <source>
        <dbReference type="EMBL" id="AJD90770.1"/>
    </source>
</evidence>
<dbReference type="InterPro" id="IPR035911">
    <property type="entry name" value="MurE/MurF_N"/>
</dbReference>
<evidence type="ECO:0000259" key="10">
    <source>
        <dbReference type="Pfam" id="PF01225"/>
    </source>
</evidence>
<dbReference type="InterPro" id="IPR000713">
    <property type="entry name" value="Mur_ligase_N"/>
</dbReference>
<feature type="domain" description="Mur ligase central" evidence="12">
    <location>
        <begin position="109"/>
        <end position="312"/>
    </location>
</feature>
<organism evidence="13 14">
    <name type="scientific">Jeotgalibacillus malaysiensis</name>
    <dbReference type="NCBI Taxonomy" id="1508404"/>
    <lineage>
        <taxon>Bacteria</taxon>
        <taxon>Bacillati</taxon>
        <taxon>Bacillota</taxon>
        <taxon>Bacilli</taxon>
        <taxon>Bacillales</taxon>
        <taxon>Caryophanaceae</taxon>
        <taxon>Jeotgalibacillus</taxon>
    </lineage>
</organism>
<comment type="function">
    <text evidence="8">Catalyzes the addition of an amino acid to the nucleotide precursor UDP-N-acetylmuramoyl-L-alanyl-D-glutamate (UMAG) in the biosynthesis of bacterial cell-wall peptidoglycan.</text>
</comment>
<dbReference type="EC" id="6.3.2.-" evidence="8"/>
<keyword evidence="8" id="KW-0067">ATP-binding</keyword>
<dbReference type="GO" id="GO:0009252">
    <property type="term" value="P:peptidoglycan biosynthetic process"/>
    <property type="evidence" value="ECO:0007669"/>
    <property type="project" value="UniProtKB-UniRule"/>
</dbReference>
<keyword evidence="4 8" id="KW-0133">Cell shape</keyword>
<evidence type="ECO:0000256" key="9">
    <source>
        <dbReference type="RuleBase" id="RU004135"/>
    </source>
</evidence>